<proteinExistence type="predicted"/>
<feature type="compositionally biased region" description="Acidic residues" evidence="5">
    <location>
        <begin position="460"/>
        <end position="488"/>
    </location>
</feature>
<keyword evidence="2" id="KW-0238">DNA-binding</keyword>
<keyword evidence="4" id="KW-0539">Nucleus</keyword>
<accession>A0A1B6J335</accession>
<reference evidence="8" key="1">
    <citation type="submission" date="2015-11" db="EMBL/GenBank/DDBJ databases">
        <title>De novo transcriptome assembly of four potential Pierce s Disease insect vectors from Arizona vineyards.</title>
        <authorList>
            <person name="Tassone E.E."/>
        </authorList>
    </citation>
    <scope>NUCLEOTIDE SEQUENCE</scope>
</reference>
<organism evidence="8">
    <name type="scientific">Homalodisca liturata</name>
    <dbReference type="NCBI Taxonomy" id="320908"/>
    <lineage>
        <taxon>Eukaryota</taxon>
        <taxon>Metazoa</taxon>
        <taxon>Ecdysozoa</taxon>
        <taxon>Arthropoda</taxon>
        <taxon>Hexapoda</taxon>
        <taxon>Insecta</taxon>
        <taxon>Pterygota</taxon>
        <taxon>Neoptera</taxon>
        <taxon>Paraneoptera</taxon>
        <taxon>Hemiptera</taxon>
        <taxon>Auchenorrhyncha</taxon>
        <taxon>Membracoidea</taxon>
        <taxon>Cicadellidae</taxon>
        <taxon>Cicadellinae</taxon>
        <taxon>Proconiini</taxon>
        <taxon>Homalodisca</taxon>
    </lineage>
</organism>
<dbReference type="GO" id="GO:0000127">
    <property type="term" value="C:transcription factor TFIIIC complex"/>
    <property type="evidence" value="ECO:0007669"/>
    <property type="project" value="InterPro"/>
</dbReference>
<comment type="subcellular location">
    <subcellularLocation>
        <location evidence="1">Nucleus</location>
    </subcellularLocation>
</comment>
<dbReference type="Pfam" id="PF17682">
    <property type="entry name" value="Tau95_N"/>
    <property type="match status" value="1"/>
</dbReference>
<dbReference type="GO" id="GO:0006384">
    <property type="term" value="P:transcription initiation at RNA polymerase III promoter"/>
    <property type="evidence" value="ECO:0007669"/>
    <property type="project" value="InterPro"/>
</dbReference>
<evidence type="ECO:0000256" key="5">
    <source>
        <dbReference type="SAM" id="MobiDB-lite"/>
    </source>
</evidence>
<name>A0A1B6J335_9HEMI</name>
<dbReference type="GO" id="GO:0001003">
    <property type="term" value="F:RNA polymerase III type 2 promoter sequence-specific DNA binding"/>
    <property type="evidence" value="ECO:0007669"/>
    <property type="project" value="TreeGrafter"/>
</dbReference>
<evidence type="ECO:0000313" key="8">
    <source>
        <dbReference type="EMBL" id="JAS93599.1"/>
    </source>
</evidence>
<evidence type="ECO:0000256" key="1">
    <source>
        <dbReference type="ARBA" id="ARBA00004123"/>
    </source>
</evidence>
<feature type="domain" description="Transcription factor IIIC subunit Tfc1/Sfc1 triple barrel" evidence="7">
    <location>
        <begin position="39"/>
        <end position="138"/>
    </location>
</feature>
<keyword evidence="3" id="KW-0804">Transcription</keyword>
<feature type="domain" description="Transcription factor IIIC subunit 5 HTH" evidence="6">
    <location>
        <begin position="173"/>
        <end position="320"/>
    </location>
</feature>
<dbReference type="InterPro" id="IPR042536">
    <property type="entry name" value="TFIIIC_tauA_Sfc1"/>
</dbReference>
<evidence type="ECO:0000256" key="2">
    <source>
        <dbReference type="ARBA" id="ARBA00023125"/>
    </source>
</evidence>
<dbReference type="PANTHER" id="PTHR13230">
    <property type="entry name" value="GENERAL TRANSCRIPTION FACTOR IIIC, POLYPEPTIDE 5"/>
    <property type="match status" value="1"/>
</dbReference>
<dbReference type="PANTHER" id="PTHR13230:SF5">
    <property type="entry name" value="GENERAL TRANSCRIPTION FACTOR 3C POLYPEPTIDE 5"/>
    <property type="match status" value="1"/>
</dbReference>
<sequence>MESTSAPMDSVTDDLSNEISRMSCDNTTEQKHQFGRTLVCVEYPAIVQNDDKMIQSLGGIHKISKVYAERNRRLELRFRPDDVYCRPACADRQKVTGLLLSVKVRRKKSSGEVVNVTPTVVGKVNMAFKFTSLCDFQFLAMDKINDKMECIYDQLVPRGLLTPQWFQDPAPYFLPPATFSRMDTVQNYQYRQETVHNDTTVQPYHIGRTRRRRSGHAIFVTFSTATIPLKPRPSALKFLDIKFLGGTHLQVMKQHFAERPIWSKVALMCVTGYSSEQMKFLLPAVAYYFVTGPFRIMWVRIGYDPRKHPAARIYQSIDYRIRVLGGTQSYVKAKRSYTQYLLPYKSTPSSRPKTAILSQQAEEKPVEPDSGLTENHYIFRPGMIPPSRQMFYQLCDIKVPEIELMVERLPRIQPGVKCHERLGWLPAGFAEQCRDIINNLVVEQIKIVRENNSQPGTSEEFSEYLEEEQDNEDTEENDDEDWEDYDDS</sequence>
<dbReference type="GO" id="GO:0001002">
    <property type="term" value="F:RNA polymerase III type 1 promoter sequence-specific DNA binding"/>
    <property type="evidence" value="ECO:0007669"/>
    <property type="project" value="TreeGrafter"/>
</dbReference>
<dbReference type="AlphaFoldDB" id="A0A1B6J335"/>
<feature type="region of interest" description="Disordered" evidence="5">
    <location>
        <begin position="451"/>
        <end position="488"/>
    </location>
</feature>
<evidence type="ECO:0000256" key="3">
    <source>
        <dbReference type="ARBA" id="ARBA00023163"/>
    </source>
</evidence>
<evidence type="ECO:0000256" key="4">
    <source>
        <dbReference type="ARBA" id="ARBA00023242"/>
    </source>
</evidence>
<gene>
    <name evidence="8" type="ORF">g.49985</name>
</gene>
<evidence type="ECO:0008006" key="9">
    <source>
        <dbReference type="Google" id="ProtNLM"/>
    </source>
</evidence>
<protein>
    <recommendedName>
        <fullName evidence="9">General transcription factor 3C polypeptide 5</fullName>
    </recommendedName>
</protein>
<dbReference type="InterPro" id="IPR019136">
    <property type="entry name" value="TF_IIIC_su-5_HTH"/>
</dbReference>
<dbReference type="Pfam" id="PF09734">
    <property type="entry name" value="Tau95"/>
    <property type="match status" value="1"/>
</dbReference>
<evidence type="ECO:0000259" key="7">
    <source>
        <dbReference type="Pfam" id="PF17682"/>
    </source>
</evidence>
<evidence type="ECO:0000259" key="6">
    <source>
        <dbReference type="Pfam" id="PF09734"/>
    </source>
</evidence>
<dbReference type="InterPro" id="IPR040454">
    <property type="entry name" value="TF_IIIC_Tfc1/Sfc1"/>
</dbReference>
<dbReference type="FunFam" id="3.30.200.160:FF:000002">
    <property type="entry name" value="Transcription factor IIIC, subunit 5"/>
    <property type="match status" value="1"/>
</dbReference>
<dbReference type="GO" id="GO:0005634">
    <property type="term" value="C:nucleus"/>
    <property type="evidence" value="ECO:0007669"/>
    <property type="project" value="UniProtKB-SubCell"/>
</dbReference>
<dbReference type="EMBL" id="GECU01014107">
    <property type="protein sequence ID" value="JAS93599.1"/>
    <property type="molecule type" value="Transcribed_RNA"/>
</dbReference>
<dbReference type="Gene3D" id="3.30.200.160">
    <property type="entry name" value="TFIIIC, subcomplex tauA, subunit Sfc1, barrel domain"/>
    <property type="match status" value="1"/>
</dbReference>
<dbReference type="InterPro" id="IPR041499">
    <property type="entry name" value="Tfc1/Sfc1_N"/>
</dbReference>